<evidence type="ECO:0000313" key="11">
    <source>
        <dbReference type="Proteomes" id="UP000179227"/>
    </source>
</evidence>
<dbReference type="STRING" id="1797729.A3A60_00290"/>
<dbReference type="GO" id="GO:0004014">
    <property type="term" value="F:adenosylmethionine decarboxylase activity"/>
    <property type="evidence" value="ECO:0007669"/>
    <property type="project" value="InterPro"/>
</dbReference>
<keyword evidence="6" id="KW-0865">Zymogen</keyword>
<proteinExistence type="predicted"/>
<organism evidence="10 11">
    <name type="scientific">Candidatus Curtissbacteria bacterium RIFCSPLOWO2_01_FULL_42_26</name>
    <dbReference type="NCBI Taxonomy" id="1797729"/>
    <lineage>
        <taxon>Bacteria</taxon>
        <taxon>Candidatus Curtissiibacteriota</taxon>
    </lineage>
</organism>
<dbReference type="Proteomes" id="UP000179227">
    <property type="component" value="Unassembled WGS sequence"/>
</dbReference>
<keyword evidence="7" id="KW-0456">Lyase</keyword>
<evidence type="ECO:0000256" key="4">
    <source>
        <dbReference type="ARBA" id="ARBA00023066"/>
    </source>
</evidence>
<gene>
    <name evidence="10" type="ORF">A3A60_00290</name>
</gene>
<evidence type="ECO:0000256" key="8">
    <source>
        <dbReference type="ARBA" id="ARBA00023270"/>
    </source>
</evidence>
<evidence type="ECO:0000256" key="3">
    <source>
        <dbReference type="ARBA" id="ARBA00022813"/>
    </source>
</evidence>
<comment type="cofactor">
    <cofactor evidence="1">
        <name>pyruvate</name>
        <dbReference type="ChEBI" id="CHEBI:15361"/>
    </cofactor>
</comment>
<evidence type="ECO:0008006" key="12">
    <source>
        <dbReference type="Google" id="ProtNLM"/>
    </source>
</evidence>
<comment type="caution">
    <text evidence="10">The sequence shown here is derived from an EMBL/GenBank/DDBJ whole genome shotgun (WGS) entry which is preliminary data.</text>
</comment>
<evidence type="ECO:0000313" key="10">
    <source>
        <dbReference type="EMBL" id="OGE08465.1"/>
    </source>
</evidence>
<keyword evidence="9" id="KW-0670">Pyruvate</keyword>
<keyword evidence="8" id="KW-0704">Schiff base</keyword>
<dbReference type="EMBL" id="MFBS01000036">
    <property type="protein sequence ID" value="OGE08465.1"/>
    <property type="molecule type" value="Genomic_DNA"/>
</dbReference>
<evidence type="ECO:0000256" key="7">
    <source>
        <dbReference type="ARBA" id="ARBA00023239"/>
    </source>
</evidence>
<keyword evidence="4" id="KW-0745">Spermidine biosynthesis</keyword>
<dbReference type="InterPro" id="IPR016067">
    <property type="entry name" value="S-AdoMet_deCO2ase_core"/>
</dbReference>
<dbReference type="InterPro" id="IPR003826">
    <property type="entry name" value="AdoMetDC_fam_prok"/>
</dbReference>
<dbReference type="AlphaFoldDB" id="A0A1F5HWS5"/>
<dbReference type="Gene3D" id="3.60.90.10">
    <property type="entry name" value="S-adenosylmethionine decarboxylase"/>
    <property type="match status" value="1"/>
</dbReference>
<protein>
    <recommendedName>
        <fullName evidence="12">S-adenosylmethionine decarboxylase proenzyme</fullName>
    </recommendedName>
</protein>
<evidence type="ECO:0000256" key="9">
    <source>
        <dbReference type="ARBA" id="ARBA00023317"/>
    </source>
</evidence>
<evidence type="ECO:0000256" key="1">
    <source>
        <dbReference type="ARBA" id="ARBA00001928"/>
    </source>
</evidence>
<keyword evidence="2" id="KW-0210">Decarboxylase</keyword>
<evidence type="ECO:0000256" key="5">
    <source>
        <dbReference type="ARBA" id="ARBA00023115"/>
    </source>
</evidence>
<reference evidence="10 11" key="1">
    <citation type="journal article" date="2016" name="Nat. Commun.">
        <title>Thousands of microbial genomes shed light on interconnected biogeochemical processes in an aquifer system.</title>
        <authorList>
            <person name="Anantharaman K."/>
            <person name="Brown C.T."/>
            <person name="Hug L.A."/>
            <person name="Sharon I."/>
            <person name="Castelle C.J."/>
            <person name="Probst A.J."/>
            <person name="Thomas B.C."/>
            <person name="Singh A."/>
            <person name="Wilkins M.J."/>
            <person name="Karaoz U."/>
            <person name="Brodie E.L."/>
            <person name="Williams K.H."/>
            <person name="Hubbard S.S."/>
            <person name="Banfield J.F."/>
        </authorList>
    </citation>
    <scope>NUCLEOTIDE SEQUENCE [LARGE SCALE GENOMIC DNA]</scope>
</reference>
<evidence type="ECO:0000256" key="2">
    <source>
        <dbReference type="ARBA" id="ARBA00022793"/>
    </source>
</evidence>
<dbReference type="Pfam" id="PF02675">
    <property type="entry name" value="AdoMet_dc"/>
    <property type="match status" value="1"/>
</dbReference>
<sequence length="79" mass="8881">MNILAGPIVTNGIPENPGITALIAIDFSHISIHTFTKYDEALVDIFSCKPFDKQVALNNCLDFFKVTKEDARIKKVWWG</sequence>
<name>A0A1F5HWS5_9BACT</name>
<keyword evidence="5" id="KW-0620">Polyamine biosynthesis</keyword>
<evidence type="ECO:0000256" key="6">
    <source>
        <dbReference type="ARBA" id="ARBA00023145"/>
    </source>
</evidence>
<dbReference type="GO" id="GO:0008295">
    <property type="term" value="P:spermidine biosynthetic process"/>
    <property type="evidence" value="ECO:0007669"/>
    <property type="project" value="UniProtKB-KW"/>
</dbReference>
<dbReference type="SUPFAM" id="SSF56276">
    <property type="entry name" value="S-adenosylmethionine decarboxylase"/>
    <property type="match status" value="1"/>
</dbReference>
<accession>A0A1F5HWS5</accession>
<keyword evidence="3" id="KW-0068">Autocatalytic cleavage</keyword>